<keyword evidence="10 17" id="KW-1133">Transmembrane helix</keyword>
<comment type="caution">
    <text evidence="20">The sequence shown here is derived from an EMBL/GenBank/DDBJ whole genome shotgun (WGS) entry which is preliminary data.</text>
</comment>
<evidence type="ECO:0000313" key="21">
    <source>
        <dbReference type="Proteomes" id="UP001147148"/>
    </source>
</evidence>
<evidence type="ECO:0000313" key="20">
    <source>
        <dbReference type="EMBL" id="MDF0480294.1"/>
    </source>
</evidence>
<organism evidence="20 21">
    <name type="scientific">Vagococcus proximus</name>
    <dbReference type="NCBI Taxonomy" id="2991417"/>
    <lineage>
        <taxon>Bacteria</taxon>
        <taxon>Bacillati</taxon>
        <taxon>Bacillota</taxon>
        <taxon>Bacilli</taxon>
        <taxon>Lactobacillales</taxon>
        <taxon>Enterococcaceae</taxon>
        <taxon>Vagococcus</taxon>
    </lineage>
</organism>
<evidence type="ECO:0000256" key="8">
    <source>
        <dbReference type="ARBA" id="ARBA00022960"/>
    </source>
</evidence>
<keyword evidence="7" id="KW-0378">Hydrolase</keyword>
<keyword evidence="1" id="KW-1003">Cell membrane</keyword>
<evidence type="ECO:0000256" key="1">
    <source>
        <dbReference type="ARBA" id="ARBA00022475"/>
    </source>
</evidence>
<dbReference type="RefSeq" id="WP_275471972.1">
    <property type="nucleotide sequence ID" value="NZ_JAPDSH010000006.1"/>
</dbReference>
<dbReference type="InterPro" id="IPR012338">
    <property type="entry name" value="Beta-lactam/transpept-like"/>
</dbReference>
<evidence type="ECO:0000256" key="14">
    <source>
        <dbReference type="ARBA" id="ARBA00034000"/>
    </source>
</evidence>
<gene>
    <name evidence="20" type="ORF">OL233_08355</name>
</gene>
<evidence type="ECO:0000256" key="2">
    <source>
        <dbReference type="ARBA" id="ARBA00022645"/>
    </source>
</evidence>
<keyword evidence="12" id="KW-0511">Multifunctional enzyme</keyword>
<keyword evidence="21" id="KW-1185">Reference proteome</keyword>
<keyword evidence="2" id="KW-0121">Carboxypeptidase</keyword>
<evidence type="ECO:0000259" key="18">
    <source>
        <dbReference type="Pfam" id="PF00905"/>
    </source>
</evidence>
<reference evidence="20" key="1">
    <citation type="submission" date="2022-10" db="EMBL/GenBank/DDBJ databases">
        <title>Vagococcus sp. isolated from poultry meat.</title>
        <authorList>
            <person name="Johansson P."/>
            <person name="Bjorkroth J."/>
        </authorList>
    </citation>
    <scope>NUCLEOTIDE SEQUENCE</scope>
    <source>
        <strain evidence="20">PNs007</strain>
    </source>
</reference>
<sequence length="831" mass="92819">MFKRRSINRQQDKQSQKVAVIDSPATLFNVIFGVLKSLIFFFICIFVLLGVLGIGIGAGYFAFLVSDTNVPTKSELISKINNSAQISKITYQNDEKVSDIKSDLLRTKAASKEISPLVKQALISTEDENFERHKGVVPKAIIRALVSDLTGFGGASGGSTITQQLIKQQVLTNETSYKRKANEILLALKTEKYFTKDEIITAYLNVSPFGRNNSGQNIAGIQEAAFGIFNKKAADLNLPQAAFIAGLPQSPIVYSPFDGAGDIKEEDNLSFGLKRKNHVLFNMYKEGFIKRGEYEEALSYDITKDFKPQENIQANTSSFLYQYAFHEAALKLMPIYYEADGFKRKEVEENDAKFQRYYDIATQELRNGGVTVKTTIDQKVYTALQEAEATYAPKIDDGRGTIQNGSAMIDNQTGRVIAFVGGRDFNSNQNNHATQTRRSPGSTIKPLIAYAPAIDVGLIGSESMLSNNSRKYRDGHKLRNYSGKKTTGFETVREALRVSDNVPVVELYQELLKVANPKDYYDKMNMVMDEKEFKYESIPVGGTDYGPTVLEQTNAFATLANEGKYAENYVIDKIIDSEGNVLYEHKVKPVEVYSKATASIMNDMMRDVVNKGTGVDAKKYMEEMASGAHKGDWVGKTGTSQEFRDYWFIASTPGVTISSWIGYDDNTPLYKEWDKRNKELWARLVTAAYMTNPDLFKIDKKFKLDTTVKKEKVSSFTGQKPGKVKANGYTQQTPGKEITSLWAKKGPEKSTFRFGIGGTDDNYKDAWNNPYGSVTSAPPVTSPAPAPAPTPAPVQNYNNGYNNYNNGYKNGYTNYNTYNNGYTNYNNGYRR</sequence>
<comment type="catalytic activity">
    <reaction evidence="15">
        <text>[GlcNAc-(1-&gt;4)-Mur2Ac(oyl-L-Ala-gamma-D-Glu-L-Lys-D-Ala-D-Ala)](n)-di-trans,octa-cis-undecaprenyl diphosphate + beta-D-GlcNAc-(1-&gt;4)-Mur2Ac(oyl-L-Ala-gamma-D-Glu-L-Lys-D-Ala-D-Ala)-di-trans,octa-cis-undecaprenyl diphosphate = [GlcNAc-(1-&gt;4)-Mur2Ac(oyl-L-Ala-gamma-D-Glu-L-Lys-D-Ala-D-Ala)](n+1)-di-trans,octa-cis-undecaprenyl diphosphate + di-trans,octa-cis-undecaprenyl diphosphate + H(+)</text>
        <dbReference type="Rhea" id="RHEA:23708"/>
        <dbReference type="Rhea" id="RHEA-COMP:9602"/>
        <dbReference type="Rhea" id="RHEA-COMP:9603"/>
        <dbReference type="ChEBI" id="CHEBI:15378"/>
        <dbReference type="ChEBI" id="CHEBI:58405"/>
        <dbReference type="ChEBI" id="CHEBI:60033"/>
        <dbReference type="ChEBI" id="CHEBI:78435"/>
        <dbReference type="EC" id="2.4.99.28"/>
    </reaction>
</comment>
<evidence type="ECO:0000256" key="17">
    <source>
        <dbReference type="SAM" id="Phobius"/>
    </source>
</evidence>
<dbReference type="InterPro" id="IPR001264">
    <property type="entry name" value="Glyco_trans_51"/>
</dbReference>
<evidence type="ECO:0000256" key="12">
    <source>
        <dbReference type="ARBA" id="ARBA00023268"/>
    </source>
</evidence>
<feature type="domain" description="Glycosyl transferase family 51" evidence="19">
    <location>
        <begin position="97"/>
        <end position="268"/>
    </location>
</feature>
<evidence type="ECO:0000256" key="16">
    <source>
        <dbReference type="SAM" id="MobiDB-lite"/>
    </source>
</evidence>
<keyword evidence="11 17" id="KW-0472">Membrane</keyword>
<feature type="region of interest" description="Disordered" evidence="16">
    <location>
        <begin position="774"/>
        <end position="798"/>
    </location>
</feature>
<dbReference type="InterPro" id="IPR023346">
    <property type="entry name" value="Lysozyme-like_dom_sf"/>
</dbReference>
<evidence type="ECO:0000256" key="10">
    <source>
        <dbReference type="ARBA" id="ARBA00022989"/>
    </source>
</evidence>
<comment type="catalytic activity">
    <reaction evidence="14">
        <text>Preferential cleavage: (Ac)2-L-Lys-D-Ala-|-D-Ala. Also transpeptidation of peptidyl-alanyl moieties that are N-acyl substituents of D-alanine.</text>
        <dbReference type="EC" id="3.4.16.4"/>
    </reaction>
</comment>
<dbReference type="PANTHER" id="PTHR32282:SF32">
    <property type="entry name" value="PENICILLIN-BINDING PROTEIN 2A"/>
    <property type="match status" value="1"/>
</dbReference>
<keyword evidence="8" id="KW-0133">Cell shape</keyword>
<dbReference type="PANTHER" id="PTHR32282">
    <property type="entry name" value="BINDING PROTEIN TRANSPEPTIDASE, PUTATIVE-RELATED"/>
    <property type="match status" value="1"/>
</dbReference>
<keyword evidence="9" id="KW-0573">Peptidoglycan synthesis</keyword>
<evidence type="ECO:0000259" key="19">
    <source>
        <dbReference type="Pfam" id="PF00912"/>
    </source>
</evidence>
<dbReference type="Pfam" id="PF00905">
    <property type="entry name" value="Transpeptidase"/>
    <property type="match status" value="1"/>
</dbReference>
<dbReference type="Gene3D" id="3.40.710.10">
    <property type="entry name" value="DD-peptidase/beta-lactamase superfamily"/>
    <property type="match status" value="1"/>
</dbReference>
<evidence type="ECO:0000256" key="6">
    <source>
        <dbReference type="ARBA" id="ARBA00022692"/>
    </source>
</evidence>
<dbReference type="InterPro" id="IPR036950">
    <property type="entry name" value="PBP_transglycosylase"/>
</dbReference>
<keyword evidence="5" id="KW-0808">Transferase</keyword>
<accession>A0ABT5X2R8</accession>
<dbReference type="Proteomes" id="UP001147148">
    <property type="component" value="Unassembled WGS sequence"/>
</dbReference>
<evidence type="ECO:0000256" key="5">
    <source>
        <dbReference type="ARBA" id="ARBA00022679"/>
    </source>
</evidence>
<evidence type="ECO:0000256" key="11">
    <source>
        <dbReference type="ARBA" id="ARBA00023136"/>
    </source>
</evidence>
<dbReference type="SUPFAM" id="SSF53955">
    <property type="entry name" value="Lysozyme-like"/>
    <property type="match status" value="1"/>
</dbReference>
<dbReference type="InterPro" id="IPR001460">
    <property type="entry name" value="PCN-bd_Tpept"/>
</dbReference>
<keyword evidence="6 17" id="KW-0812">Transmembrane</keyword>
<keyword evidence="4" id="KW-0328">Glycosyltransferase</keyword>
<dbReference type="Pfam" id="PF00912">
    <property type="entry name" value="Transgly"/>
    <property type="match status" value="1"/>
</dbReference>
<dbReference type="Gene3D" id="1.10.3810.10">
    <property type="entry name" value="Biosynthetic peptidoglycan transglycosylase-like"/>
    <property type="match status" value="1"/>
</dbReference>
<feature type="compositionally biased region" description="Pro residues" evidence="16">
    <location>
        <begin position="780"/>
        <end position="792"/>
    </location>
</feature>
<dbReference type="InterPro" id="IPR050396">
    <property type="entry name" value="Glycosyltr_51/Transpeptidase"/>
</dbReference>
<evidence type="ECO:0000256" key="4">
    <source>
        <dbReference type="ARBA" id="ARBA00022676"/>
    </source>
</evidence>
<protein>
    <submittedName>
        <fullName evidence="20">Penicillin-binding protein</fullName>
    </submittedName>
</protein>
<evidence type="ECO:0000256" key="7">
    <source>
        <dbReference type="ARBA" id="ARBA00022801"/>
    </source>
</evidence>
<keyword evidence="13" id="KW-0961">Cell wall biogenesis/degradation</keyword>
<feature type="transmembrane region" description="Helical" evidence="17">
    <location>
        <begin position="38"/>
        <end position="63"/>
    </location>
</feature>
<proteinExistence type="predicted"/>
<evidence type="ECO:0000256" key="13">
    <source>
        <dbReference type="ARBA" id="ARBA00023316"/>
    </source>
</evidence>
<keyword evidence="3" id="KW-0645">Protease</keyword>
<feature type="domain" description="Penicillin-binding protein transpeptidase" evidence="18">
    <location>
        <begin position="408"/>
        <end position="650"/>
    </location>
</feature>
<name>A0ABT5X2R8_9ENTE</name>
<evidence type="ECO:0000256" key="15">
    <source>
        <dbReference type="ARBA" id="ARBA00049902"/>
    </source>
</evidence>
<evidence type="ECO:0000256" key="9">
    <source>
        <dbReference type="ARBA" id="ARBA00022984"/>
    </source>
</evidence>
<dbReference type="SUPFAM" id="SSF56601">
    <property type="entry name" value="beta-lactamase/transpeptidase-like"/>
    <property type="match status" value="1"/>
</dbReference>
<evidence type="ECO:0000256" key="3">
    <source>
        <dbReference type="ARBA" id="ARBA00022670"/>
    </source>
</evidence>
<dbReference type="EMBL" id="JAPDSH010000006">
    <property type="protein sequence ID" value="MDF0480294.1"/>
    <property type="molecule type" value="Genomic_DNA"/>
</dbReference>
<dbReference type="Gene3D" id="3.40.50.12800">
    <property type="match status" value="1"/>
</dbReference>